<accession>A0A662YSN5</accession>
<feature type="compositionally biased region" description="Basic and acidic residues" evidence="1">
    <location>
        <begin position="28"/>
        <end position="64"/>
    </location>
</feature>
<feature type="region of interest" description="Disordered" evidence="1">
    <location>
        <begin position="1"/>
        <end position="91"/>
    </location>
</feature>
<gene>
    <name evidence="2" type="ORF">EOD39_12401</name>
</gene>
<organism evidence="2 3">
    <name type="scientific">Acipenser ruthenus</name>
    <name type="common">Sterlet sturgeon</name>
    <dbReference type="NCBI Taxonomy" id="7906"/>
    <lineage>
        <taxon>Eukaryota</taxon>
        <taxon>Metazoa</taxon>
        <taxon>Chordata</taxon>
        <taxon>Craniata</taxon>
        <taxon>Vertebrata</taxon>
        <taxon>Euteleostomi</taxon>
        <taxon>Actinopterygii</taxon>
        <taxon>Chondrostei</taxon>
        <taxon>Acipenseriformes</taxon>
        <taxon>Acipenseridae</taxon>
        <taxon>Acipenser</taxon>
    </lineage>
</organism>
<dbReference type="Proteomes" id="UP000289886">
    <property type="component" value="Unassembled WGS sequence"/>
</dbReference>
<sequence length="125" mass="14171">MESMLWKVKRRERIDQEELQGAAAGSTDGKEKREVEEGRESKIEDGVRNEEGWRNIDVKTEVKSPHTTPARATAHKQEEATSLQDVTGQQNHNKAAYTPLPLQFSGKANWQLFKMQFETTASIEG</sequence>
<name>A0A662YSN5_ACIRT</name>
<dbReference type="EMBL" id="SCEB01000511">
    <property type="protein sequence ID" value="RXM98953.1"/>
    <property type="molecule type" value="Genomic_DNA"/>
</dbReference>
<protein>
    <submittedName>
        <fullName evidence="2">Uncharacterized protein</fullName>
    </submittedName>
</protein>
<feature type="compositionally biased region" description="Polar residues" evidence="1">
    <location>
        <begin position="80"/>
        <end position="91"/>
    </location>
</feature>
<keyword evidence="3" id="KW-1185">Reference proteome</keyword>
<evidence type="ECO:0000313" key="2">
    <source>
        <dbReference type="EMBL" id="RXM98953.1"/>
    </source>
</evidence>
<proteinExistence type="predicted"/>
<evidence type="ECO:0000256" key="1">
    <source>
        <dbReference type="SAM" id="MobiDB-lite"/>
    </source>
</evidence>
<evidence type="ECO:0000313" key="3">
    <source>
        <dbReference type="Proteomes" id="UP000289886"/>
    </source>
</evidence>
<comment type="caution">
    <text evidence="2">The sequence shown here is derived from an EMBL/GenBank/DDBJ whole genome shotgun (WGS) entry which is preliminary data.</text>
</comment>
<reference evidence="2 3" key="1">
    <citation type="submission" date="2019-01" db="EMBL/GenBank/DDBJ databases">
        <title>Draft Genome and Complete Hox-Cluster Characterization of the Sterlet Sturgeon (Acipenser ruthenus).</title>
        <authorList>
            <person name="Wei Q."/>
        </authorList>
    </citation>
    <scope>NUCLEOTIDE SEQUENCE [LARGE SCALE GENOMIC DNA]</scope>
    <source>
        <strain evidence="2">WHYD16114868_AA</strain>
        <tissue evidence="2">Blood</tissue>
    </source>
</reference>
<dbReference type="AlphaFoldDB" id="A0A662YSN5"/>